<dbReference type="InterPro" id="IPR041984">
    <property type="entry name" value="Rsc8/Ssr1/Ssr2_ZZ"/>
</dbReference>
<feature type="domain" description="ZZ-type" evidence="12">
    <location>
        <begin position="315"/>
        <end position="376"/>
    </location>
</feature>
<dbReference type="PROSITE" id="PS51293">
    <property type="entry name" value="SANT"/>
    <property type="match status" value="1"/>
</dbReference>
<dbReference type="Pfam" id="PF00249">
    <property type="entry name" value="Myb_DNA-binding"/>
    <property type="match status" value="1"/>
</dbReference>
<dbReference type="RefSeq" id="XP_060337922.1">
    <property type="nucleotide sequence ID" value="XM_060476573.1"/>
</dbReference>
<dbReference type="AlphaFoldDB" id="A0AA39NKM1"/>
<evidence type="ECO:0000256" key="9">
    <source>
        <dbReference type="SAM" id="Coils"/>
    </source>
</evidence>
<dbReference type="PANTHER" id="PTHR12802">
    <property type="entry name" value="SWI/SNF COMPLEX-RELATED"/>
    <property type="match status" value="1"/>
</dbReference>
<feature type="compositionally biased region" description="Acidic residues" evidence="10">
    <location>
        <begin position="80"/>
        <end position="105"/>
    </location>
</feature>
<sequence>MSSPKRPGSPSPGSDSKRVKLSVTEQNQGVSAVDPDSAPGKRSELDPVQSGDIGNLPSEEGAATGESSSRPDVRVKVLGEDEDGGDVSMGEDDGESGDENDDEDPAQLEATRLRLEEQARKYLASQTHEVIIPSYSAWFDMAKIHPVERRALPEFFNSRNRSKSPAIYKDYRDFMVNTYRLRPTEYLTVTACRRNLAGDVCAIMRVHAFLEQWGLINYQIDPDARPAALVPPFTGHFRVILDTPRGLQSLHPGSKPPNPGAAAVNGAQKSNSSTNSASLELRSSIYQTSSKSSRPVSASEAKDLANGTNGSTPASGLYTCDTCGSDCTPVRYHSLKEKKFHLCAPCYLNGRFPSTMFSGEGNDSWSDQEILSLLEGVEMYDDDWSKIEEHVMTKTAQQCIRKFLELPIEDPMPFEQADNPVMSVVAFLAGVVGPGVAAEAAKTALHELTDDAKPETGKQDDKMDQDQPEGEAGKATADEKTVEEGKAPSRTLPHSKVARAADLALKSSAKAAQSLADAEDAQIRSTLASMIKLTLTKLELKMSQFEELEDILEEERKGLESTRMALVQERLGLKKMVDNVKTLIAKNGTGVNGLGNVSLGNSGQGTVINEVQSGTSMEGGLGPVEDGSMLQLT</sequence>
<dbReference type="GO" id="GO:0003677">
    <property type="term" value="F:DNA binding"/>
    <property type="evidence" value="ECO:0007669"/>
    <property type="project" value="UniProtKB-KW"/>
</dbReference>
<keyword evidence="1" id="KW-0479">Metal-binding</keyword>
<evidence type="ECO:0000259" key="12">
    <source>
        <dbReference type="PROSITE" id="PS50135"/>
    </source>
</evidence>
<dbReference type="GO" id="GO:0016514">
    <property type="term" value="C:SWI/SNF complex"/>
    <property type="evidence" value="ECO:0007669"/>
    <property type="project" value="TreeGrafter"/>
</dbReference>
<evidence type="ECO:0000313" key="15">
    <source>
        <dbReference type="EMBL" id="KAK0467330.1"/>
    </source>
</evidence>
<keyword evidence="3" id="KW-0862">Zinc</keyword>
<feature type="region of interest" description="Disordered" evidence="10">
    <location>
        <begin position="446"/>
        <end position="496"/>
    </location>
</feature>
<dbReference type="FunFam" id="1.10.10.60:FF:000014">
    <property type="entry name" value="SWI/SNF complex subunit SMARCC2 isoform C"/>
    <property type="match status" value="1"/>
</dbReference>
<gene>
    <name evidence="15" type="ORF">EV420DRAFT_1636343</name>
</gene>
<dbReference type="GO" id="GO:0006355">
    <property type="term" value="P:regulation of DNA-templated transcription"/>
    <property type="evidence" value="ECO:0007669"/>
    <property type="project" value="UniProtKB-ARBA"/>
</dbReference>
<keyword evidence="16" id="KW-1185">Reference proteome</keyword>
<evidence type="ECO:0000256" key="6">
    <source>
        <dbReference type="ARBA" id="ARBA00023163"/>
    </source>
</evidence>
<feature type="compositionally biased region" description="Low complexity" evidence="10">
    <location>
        <begin position="58"/>
        <end position="68"/>
    </location>
</feature>
<proteinExistence type="predicted"/>
<feature type="coiled-coil region" evidence="9">
    <location>
        <begin position="535"/>
        <end position="569"/>
    </location>
</feature>
<feature type="region of interest" description="Disordered" evidence="10">
    <location>
        <begin position="613"/>
        <end position="633"/>
    </location>
</feature>
<evidence type="ECO:0000259" key="11">
    <source>
        <dbReference type="PROSITE" id="PS50090"/>
    </source>
</evidence>
<protein>
    <submittedName>
        <fullName evidence="15">SWI/SNF complex protein</fullName>
    </submittedName>
</protein>
<evidence type="ECO:0000256" key="10">
    <source>
        <dbReference type="SAM" id="MobiDB-lite"/>
    </source>
</evidence>
<evidence type="ECO:0000256" key="8">
    <source>
        <dbReference type="PROSITE-ProRule" id="PRU00228"/>
    </source>
</evidence>
<feature type="compositionally biased region" description="Polar residues" evidence="10">
    <location>
        <begin position="284"/>
        <end position="296"/>
    </location>
</feature>
<reference evidence="15" key="1">
    <citation type="submission" date="2023-06" db="EMBL/GenBank/DDBJ databases">
        <authorList>
            <consortium name="Lawrence Berkeley National Laboratory"/>
            <person name="Ahrendt S."/>
            <person name="Sahu N."/>
            <person name="Indic B."/>
            <person name="Wong-Bajracharya J."/>
            <person name="Merenyi Z."/>
            <person name="Ke H.-M."/>
            <person name="Monk M."/>
            <person name="Kocsube S."/>
            <person name="Drula E."/>
            <person name="Lipzen A."/>
            <person name="Balint B."/>
            <person name="Henrissat B."/>
            <person name="Andreopoulos B."/>
            <person name="Martin F.M."/>
            <person name="Harder C.B."/>
            <person name="Rigling D."/>
            <person name="Ford K.L."/>
            <person name="Foster G.D."/>
            <person name="Pangilinan J."/>
            <person name="Papanicolaou A."/>
            <person name="Barry K."/>
            <person name="LaButti K."/>
            <person name="Viragh M."/>
            <person name="Koriabine M."/>
            <person name="Yan M."/>
            <person name="Riley R."/>
            <person name="Champramary S."/>
            <person name="Plett K.L."/>
            <person name="Tsai I.J."/>
            <person name="Slot J."/>
            <person name="Sipos G."/>
            <person name="Plett J."/>
            <person name="Nagy L.G."/>
            <person name="Grigoriev I.V."/>
        </authorList>
    </citation>
    <scope>NUCLEOTIDE SEQUENCE</scope>
    <source>
        <strain evidence="15">CCBAS 213</strain>
    </source>
</reference>
<dbReference type="Gene3D" id="3.30.60.90">
    <property type="match status" value="1"/>
</dbReference>
<dbReference type="GO" id="GO:0006338">
    <property type="term" value="P:chromatin remodeling"/>
    <property type="evidence" value="ECO:0007669"/>
    <property type="project" value="UniProtKB-ARBA"/>
</dbReference>
<accession>A0AA39NKM1</accession>
<dbReference type="Pfam" id="PF04433">
    <property type="entry name" value="SWIRM"/>
    <property type="match status" value="1"/>
</dbReference>
<dbReference type="Gene3D" id="1.10.10.60">
    <property type="entry name" value="Homeodomain-like"/>
    <property type="match status" value="1"/>
</dbReference>
<dbReference type="CDD" id="cd00167">
    <property type="entry name" value="SANT"/>
    <property type="match status" value="1"/>
</dbReference>
<evidence type="ECO:0000313" key="16">
    <source>
        <dbReference type="Proteomes" id="UP001175211"/>
    </source>
</evidence>
<dbReference type="InterPro" id="IPR043145">
    <property type="entry name" value="Znf_ZZ_sf"/>
</dbReference>
<dbReference type="PROSITE" id="PS50135">
    <property type="entry name" value="ZF_ZZ_2"/>
    <property type="match status" value="1"/>
</dbReference>
<dbReference type="InterPro" id="IPR032451">
    <property type="entry name" value="SMARCC_C"/>
</dbReference>
<dbReference type="InterPro" id="IPR001005">
    <property type="entry name" value="SANT/Myb"/>
</dbReference>
<feature type="compositionally biased region" description="Basic and acidic residues" evidence="10">
    <location>
        <begin position="476"/>
        <end position="487"/>
    </location>
</feature>
<dbReference type="EMBL" id="JAUEPS010000003">
    <property type="protein sequence ID" value="KAK0467330.1"/>
    <property type="molecule type" value="Genomic_DNA"/>
</dbReference>
<dbReference type="InterPro" id="IPR017884">
    <property type="entry name" value="SANT_dom"/>
</dbReference>
<dbReference type="Pfam" id="PF16495">
    <property type="entry name" value="SWIRM-assoc_1"/>
    <property type="match status" value="1"/>
</dbReference>
<dbReference type="PANTHER" id="PTHR12802:SF41">
    <property type="entry name" value="BRAHMA ASSOCIATED PROTEIN 155 KDA"/>
    <property type="match status" value="1"/>
</dbReference>
<evidence type="ECO:0000256" key="2">
    <source>
        <dbReference type="ARBA" id="ARBA00022771"/>
    </source>
</evidence>
<keyword evidence="4" id="KW-0805">Transcription regulation</keyword>
<feature type="domain" description="Myb-like" evidence="11">
    <location>
        <begin position="364"/>
        <end position="407"/>
    </location>
</feature>
<feature type="compositionally biased region" description="Polar residues" evidence="10">
    <location>
        <begin position="268"/>
        <end position="278"/>
    </location>
</feature>
<dbReference type="Gene3D" id="1.10.10.10">
    <property type="entry name" value="Winged helix-like DNA-binding domain superfamily/Winged helix DNA-binding domain"/>
    <property type="match status" value="1"/>
</dbReference>
<organism evidence="15 16">
    <name type="scientific">Armillaria tabescens</name>
    <name type="common">Ringless honey mushroom</name>
    <name type="synonym">Agaricus tabescens</name>
    <dbReference type="NCBI Taxonomy" id="1929756"/>
    <lineage>
        <taxon>Eukaryota</taxon>
        <taxon>Fungi</taxon>
        <taxon>Dikarya</taxon>
        <taxon>Basidiomycota</taxon>
        <taxon>Agaricomycotina</taxon>
        <taxon>Agaricomycetes</taxon>
        <taxon>Agaricomycetidae</taxon>
        <taxon>Agaricales</taxon>
        <taxon>Marasmiineae</taxon>
        <taxon>Physalacriaceae</taxon>
        <taxon>Desarmillaria</taxon>
    </lineage>
</organism>
<dbReference type="GO" id="GO:0008270">
    <property type="term" value="F:zinc ion binding"/>
    <property type="evidence" value="ECO:0007669"/>
    <property type="project" value="UniProtKB-KW"/>
</dbReference>
<keyword evidence="6" id="KW-0804">Transcription</keyword>
<dbReference type="InterPro" id="IPR009057">
    <property type="entry name" value="Homeodomain-like_sf"/>
</dbReference>
<comment type="caution">
    <text evidence="15">The sequence shown here is derived from an EMBL/GenBank/DDBJ whole genome shotgun (WGS) entry which is preliminary data.</text>
</comment>
<dbReference type="SUPFAM" id="SSF57850">
    <property type="entry name" value="RING/U-box"/>
    <property type="match status" value="1"/>
</dbReference>
<evidence type="ECO:0000256" key="4">
    <source>
        <dbReference type="ARBA" id="ARBA00023015"/>
    </source>
</evidence>
<feature type="compositionally biased region" description="Basic and acidic residues" evidence="10">
    <location>
        <begin position="446"/>
        <end position="465"/>
    </location>
</feature>
<dbReference type="FunFam" id="1.10.10.10:FF:000020">
    <property type="entry name" value="SWI/SNF complex subunit SMARCC2 isoform c"/>
    <property type="match status" value="1"/>
</dbReference>
<feature type="domain" description="SANT" evidence="14">
    <location>
        <begin position="360"/>
        <end position="411"/>
    </location>
</feature>
<evidence type="ECO:0000259" key="14">
    <source>
        <dbReference type="PROSITE" id="PS51293"/>
    </source>
</evidence>
<evidence type="ECO:0000256" key="7">
    <source>
        <dbReference type="ARBA" id="ARBA00023242"/>
    </source>
</evidence>
<keyword evidence="7" id="KW-0539">Nucleus</keyword>
<evidence type="ECO:0000259" key="13">
    <source>
        <dbReference type="PROSITE" id="PS50934"/>
    </source>
</evidence>
<dbReference type="GeneID" id="85360121"/>
<dbReference type="SUPFAM" id="SSF46689">
    <property type="entry name" value="Homeodomain-like"/>
    <property type="match status" value="2"/>
</dbReference>
<feature type="domain" description="SWIRM" evidence="13">
    <location>
        <begin position="130"/>
        <end position="227"/>
    </location>
</feature>
<dbReference type="SMART" id="SM00291">
    <property type="entry name" value="ZnF_ZZ"/>
    <property type="match status" value="1"/>
</dbReference>
<dbReference type="Pfam" id="PF00569">
    <property type="entry name" value="ZZ"/>
    <property type="match status" value="1"/>
</dbReference>
<keyword evidence="2 8" id="KW-0863">Zinc-finger</keyword>
<name>A0AA39NKM1_ARMTA</name>
<dbReference type="SMART" id="SM00717">
    <property type="entry name" value="SANT"/>
    <property type="match status" value="1"/>
</dbReference>
<dbReference type="CDD" id="cd02336">
    <property type="entry name" value="ZZ_RSC8"/>
    <property type="match status" value="1"/>
</dbReference>
<feature type="region of interest" description="Disordered" evidence="10">
    <location>
        <begin position="1"/>
        <end position="105"/>
    </location>
</feature>
<dbReference type="PROSITE" id="PS50090">
    <property type="entry name" value="MYB_LIKE"/>
    <property type="match status" value="1"/>
</dbReference>
<evidence type="ECO:0000256" key="1">
    <source>
        <dbReference type="ARBA" id="ARBA00022723"/>
    </source>
</evidence>
<keyword evidence="5" id="KW-0238">DNA-binding</keyword>
<feature type="region of interest" description="Disordered" evidence="10">
    <location>
        <begin position="246"/>
        <end position="308"/>
    </location>
</feature>
<dbReference type="Proteomes" id="UP001175211">
    <property type="component" value="Unassembled WGS sequence"/>
</dbReference>
<keyword evidence="9" id="KW-0175">Coiled coil</keyword>
<feature type="compositionally biased region" description="Basic and acidic residues" evidence="10">
    <location>
        <begin position="69"/>
        <end position="79"/>
    </location>
</feature>
<evidence type="ECO:0000256" key="5">
    <source>
        <dbReference type="ARBA" id="ARBA00023125"/>
    </source>
</evidence>
<dbReference type="InterPro" id="IPR000433">
    <property type="entry name" value="Znf_ZZ"/>
</dbReference>
<dbReference type="PROSITE" id="PS50934">
    <property type="entry name" value="SWIRM"/>
    <property type="match status" value="1"/>
</dbReference>
<feature type="compositionally biased region" description="Low complexity" evidence="10">
    <location>
        <begin position="1"/>
        <end position="14"/>
    </location>
</feature>
<dbReference type="InterPro" id="IPR036388">
    <property type="entry name" value="WH-like_DNA-bd_sf"/>
</dbReference>
<evidence type="ECO:0000256" key="3">
    <source>
        <dbReference type="ARBA" id="ARBA00022833"/>
    </source>
</evidence>
<dbReference type="InterPro" id="IPR007526">
    <property type="entry name" value="SWIRM"/>
</dbReference>